<feature type="domain" description="SEC7" evidence="2">
    <location>
        <begin position="504"/>
        <end position="701"/>
    </location>
</feature>
<dbReference type="FunFam" id="1.10.1000.11:FF:000002">
    <property type="entry name" value="Cytohesin 1"/>
    <property type="match status" value="1"/>
</dbReference>
<dbReference type="FunCoup" id="I4Y682">
    <property type="interactions" value="526"/>
</dbReference>
<organism evidence="3 4">
    <name type="scientific">Wallemia mellicola (strain ATCC MYA-4683 / CBS 633.66)</name>
    <name type="common">Wallemia sebi (CBS 633.66)</name>
    <dbReference type="NCBI Taxonomy" id="671144"/>
    <lineage>
        <taxon>Eukaryota</taxon>
        <taxon>Fungi</taxon>
        <taxon>Dikarya</taxon>
        <taxon>Basidiomycota</taxon>
        <taxon>Wallemiomycotina</taxon>
        <taxon>Wallemiomycetes</taxon>
        <taxon>Wallemiales</taxon>
        <taxon>Wallemiaceae</taxon>
        <taxon>Wallemia</taxon>
    </lineage>
</organism>
<dbReference type="InterPro" id="IPR035999">
    <property type="entry name" value="Sec7_dom_sf"/>
</dbReference>
<dbReference type="GO" id="GO:0016192">
    <property type="term" value="P:vesicle-mediated transport"/>
    <property type="evidence" value="ECO:0007669"/>
    <property type="project" value="UniProtKB-ARBA"/>
</dbReference>
<dbReference type="PANTHER" id="PTHR10663">
    <property type="entry name" value="GUANYL-NUCLEOTIDE EXCHANGE FACTOR"/>
    <property type="match status" value="1"/>
</dbReference>
<dbReference type="SUPFAM" id="SSF48425">
    <property type="entry name" value="Sec7 domain"/>
    <property type="match status" value="1"/>
</dbReference>
<dbReference type="GO" id="GO:0005085">
    <property type="term" value="F:guanyl-nucleotide exchange factor activity"/>
    <property type="evidence" value="ECO:0007669"/>
    <property type="project" value="InterPro"/>
</dbReference>
<protein>
    <submittedName>
        <fullName evidence="3">Sec7-domain-containing protein</fullName>
    </submittedName>
</protein>
<dbReference type="Pfam" id="PF01369">
    <property type="entry name" value="Sec7"/>
    <property type="match status" value="1"/>
</dbReference>
<dbReference type="Pfam" id="PF23325">
    <property type="entry name" value="TPR_28"/>
    <property type="match status" value="1"/>
</dbReference>
<dbReference type="GO" id="GO:0005794">
    <property type="term" value="C:Golgi apparatus"/>
    <property type="evidence" value="ECO:0007669"/>
    <property type="project" value="UniProtKB-ARBA"/>
</dbReference>
<dbReference type="Gene3D" id="1.10.1000.11">
    <property type="entry name" value="Arf Nucleotide-binding Site Opener,domain 2"/>
    <property type="match status" value="1"/>
</dbReference>
<dbReference type="eggNOG" id="KOG0928">
    <property type="taxonomic scope" value="Eukaryota"/>
</dbReference>
<dbReference type="KEGG" id="wse:WALSEDRAFT_61462"/>
<dbReference type="SMART" id="SM00222">
    <property type="entry name" value="Sec7"/>
    <property type="match status" value="1"/>
</dbReference>
<dbReference type="GeneID" id="18474545"/>
<dbReference type="PANTHER" id="PTHR10663:SF388">
    <property type="entry name" value="GOLGI-SPECIFIC BREFELDIN A-RESISTANCE GUANINE NUCLEOTIDE EXCHANGE FACTOR 1"/>
    <property type="match status" value="1"/>
</dbReference>
<evidence type="ECO:0000313" key="3">
    <source>
        <dbReference type="EMBL" id="EIM19474.1"/>
    </source>
</evidence>
<dbReference type="InterPro" id="IPR023394">
    <property type="entry name" value="Sec7_C_sf"/>
</dbReference>
<dbReference type="PROSITE" id="PS50190">
    <property type="entry name" value="SEC7"/>
    <property type="match status" value="1"/>
</dbReference>
<proteinExistence type="predicted"/>
<dbReference type="InParanoid" id="I4Y682"/>
<dbReference type="OMA" id="CRDIRHH"/>
<dbReference type="InterPro" id="IPR056604">
    <property type="entry name" value="GBF1-like_TPR"/>
</dbReference>
<gene>
    <name evidence="3" type="ORF">WALSEDRAFT_61462</name>
</gene>
<name>I4Y682_WALMC</name>
<evidence type="ECO:0000313" key="4">
    <source>
        <dbReference type="Proteomes" id="UP000005242"/>
    </source>
</evidence>
<dbReference type="RefSeq" id="XP_006960506.1">
    <property type="nucleotide sequence ID" value="XM_006960444.1"/>
</dbReference>
<accession>I4Y682</accession>
<keyword evidence="4" id="KW-1185">Reference proteome</keyword>
<dbReference type="Gene3D" id="1.10.220.20">
    <property type="match status" value="1"/>
</dbReference>
<dbReference type="Proteomes" id="UP000005242">
    <property type="component" value="Unassembled WGS sequence"/>
</dbReference>
<dbReference type="GO" id="GO:0032012">
    <property type="term" value="P:regulation of ARF protein signal transduction"/>
    <property type="evidence" value="ECO:0007669"/>
    <property type="project" value="InterPro"/>
</dbReference>
<sequence>MESNLLDLVHSQITVLTSTMKSNSIWFNHTTKRSNLDNLASDVGLQRFKKSDSQLDLFSSLSYLSSKLPSLKQLDTIVIFSPFLDIVSSANTSGPITLASLDSIDKFLSSHLLTTSSINALATINKITDAITHCTFDPSDNQTDDAILSRILDIINFVLTSDLVTLCSDSTVCALIQTNLSMASQIRLSPALRNSAERTMQSVVRSLVLSYKSRYQFSQPSDSPIDTPQTSQDISTPFSHPTMSELISVLVKLLDPHDPKHTDTIRLASLRILDVALTTGGKTLSNVQSIRSTLSDQGCKYLFQLARLEASPLLIMTMRVITLLFDTFKPYLKLQQELFMSFLVERLSPSNSNSSDLNSPDYQPPFDPYYTWEASVMPQEAHNVDNENDKMLNTSGSATPSLAPAKSAKPAFGTTRQLLLETLVYFIHRPGFLSELWLNYDSDIDCDDIFERTLSFIVQGIFPQENSSLDSQILCLDATSSFLSQMNETIVKTDDEANLQYPTNIALKKSRKKVILNGARKFNIKPTTGLDYLARHGIIDINFDEDNKWTKETSESVAKFLKQCARLDKRLLGDYLSRPDNIEVLKSFFSLFNFENLSVADSMRQALETFRLPGEAQQIARITEVYAESYFSSSPKGINSQDAVYVLAYSVILLNTDLHNPQNRARRMSIDDYKRNLRGVNDGKDFSPELLEDVYHSIRKREIVMPEEHHDQLGFDYAWKEMLFRSKTAGTVTDATSPNLVKPIFESSYRKLLVGLSYAFASFNDSFAISKVIEAYRHLMMLSSRLKIAHIPDLAFISLRRATGMFVSRFSEDEFTQATVRLSENAEPINLSVTSFTVQFGEDVRAQLAAWTCFTVILKGHLDSARQSWDDIFEIFLSLFHNDLLPESIQSMEDFLGGSTPIPAQGHSSTEKNEIGASNNSNSTSLLSTLSSYLLSPYSNESHMAPQATEGDIEATLKSIDCVNVCNLDILYKDLLKLSSETFAFALSSLRGLVEKRTTEKLVGLEKYNKKGTPPITIPYDRQTVFLLEVMISMSVRNNDLVEVSWPIVFPVLEKILSFSNVFSTLLTERAAVGLSKLTLAISKKESLHEDLFISIDLLRSLPHQQLLASISDHLLTLVEGILASPEILHNATEWRLTMSLLQSSSGDGERSLAILSRIIENQLTSDSINGVLSILLSLSYMENTRALEMLLSLRDASISNSASEWDAKLEPLGLTLTELCLHPSRQIRGKAIEGLSLILLEHPEKGLSVFPDVLFPLLEKLLRPDVFKRDPSPGGMLSTRAGATNLVCKMWLLVDLKTPDGEVEKNWLDLLDFLDRFVSSITNVNQNSVQESILENLKNLLLVMSTNGIISTNEEKQEAYQLYNKTVERVDLFLQGFVNDVLCDSNQQA</sequence>
<dbReference type="Pfam" id="PF12783">
    <property type="entry name" value="Sec7-like_HUS"/>
    <property type="match status" value="1"/>
</dbReference>
<dbReference type="HOGENOM" id="CLU_001204_3_1_1"/>
<dbReference type="STRING" id="671144.I4Y682"/>
<feature type="region of interest" description="Disordered" evidence="1">
    <location>
        <begin position="900"/>
        <end position="920"/>
    </location>
</feature>
<dbReference type="EMBL" id="JH668250">
    <property type="protein sequence ID" value="EIM19474.1"/>
    <property type="molecule type" value="Genomic_DNA"/>
</dbReference>
<dbReference type="OrthoDB" id="10258608at2759"/>
<evidence type="ECO:0000256" key="1">
    <source>
        <dbReference type="SAM" id="MobiDB-lite"/>
    </source>
</evidence>
<dbReference type="InterPro" id="IPR032691">
    <property type="entry name" value="Mon2/Sec7/BIG1-like_HUS"/>
</dbReference>
<dbReference type="CDD" id="cd00171">
    <property type="entry name" value="Sec7"/>
    <property type="match status" value="1"/>
</dbReference>
<dbReference type="InterPro" id="IPR000904">
    <property type="entry name" value="Sec7_dom"/>
</dbReference>
<reference evidence="3 4" key="1">
    <citation type="journal article" date="2012" name="Fungal Genet. Biol.">
        <title>The genome of the xerotolerant mold Wallemia sebi reveals adaptations to osmotic stress and suggests cryptic sexual reproduction.</title>
        <authorList>
            <person name="Padamsee M."/>
            <person name="Kumar T.K.A."/>
            <person name="Riley R."/>
            <person name="Binder M."/>
            <person name="Boyd A."/>
            <person name="Calvo A.M."/>
            <person name="Furukawa K."/>
            <person name="Hesse C."/>
            <person name="Hohmann S."/>
            <person name="James T.Y."/>
            <person name="LaButti K."/>
            <person name="Lapidus A."/>
            <person name="Lindquist E."/>
            <person name="Lucas S."/>
            <person name="Miller K."/>
            <person name="Shantappa S."/>
            <person name="Grigoriev I.V."/>
            <person name="Hibbett D.S."/>
            <person name="McLaughlin D.J."/>
            <person name="Spatafora J.W."/>
            <person name="Aime M.C."/>
        </authorList>
    </citation>
    <scope>NUCLEOTIDE SEQUENCE [LARGE SCALE GENOMIC DNA]</scope>
    <source>
        <strain evidence="4">ATCC MYA-4683 / CBS 633.66</strain>
    </source>
</reference>
<evidence type="ECO:0000259" key="2">
    <source>
        <dbReference type="PROSITE" id="PS50190"/>
    </source>
</evidence>